<dbReference type="AlphaFoldDB" id="A0A317XFQ8"/>
<proteinExistence type="predicted"/>
<sequence>MINADTILRAFACSPEDVEIAELIRQTAQLASCSAPLPERKSYSDVVYDNYQMLGLSLQFEPANVGSDARSCASGDLCLAAVDLYGHQDPADSRSSIWKPFVGLPLTLHFSHMGQTREAAISRSMTGKQFVSTFGEPTRKGGGDAGRMGPPVWMEWQLDVPGAAARVRSLKLLVELTGAAVRGPDRWSPDRAGSAQWGVLTLTKS</sequence>
<evidence type="ECO:0000313" key="1">
    <source>
        <dbReference type="EMBL" id="PWY97236.1"/>
    </source>
</evidence>
<protein>
    <submittedName>
        <fullName evidence="1">Uncharacterized protein</fullName>
    </submittedName>
</protein>
<name>A0A317XFQ8_9BASI</name>
<accession>A0A317XFQ8</accession>
<gene>
    <name evidence="1" type="ORF">BCV70DRAFT_70484</name>
</gene>
<dbReference type="EMBL" id="KZ819214">
    <property type="protein sequence ID" value="PWY97236.1"/>
    <property type="molecule type" value="Genomic_DNA"/>
</dbReference>
<keyword evidence="2" id="KW-1185">Reference proteome</keyword>
<dbReference type="InParanoid" id="A0A317XFQ8"/>
<evidence type="ECO:0000313" key="2">
    <source>
        <dbReference type="Proteomes" id="UP000246740"/>
    </source>
</evidence>
<dbReference type="OrthoDB" id="2224399at2759"/>
<reference evidence="1 2" key="1">
    <citation type="journal article" date="2018" name="Mol. Biol. Evol.">
        <title>Broad Genomic Sampling Reveals a Smut Pathogenic Ancestry of the Fungal Clade Ustilaginomycotina.</title>
        <authorList>
            <person name="Kijpornyongpan T."/>
            <person name="Mondo S.J."/>
            <person name="Barry K."/>
            <person name="Sandor L."/>
            <person name="Lee J."/>
            <person name="Lipzen A."/>
            <person name="Pangilinan J."/>
            <person name="LaButti K."/>
            <person name="Hainaut M."/>
            <person name="Henrissat B."/>
            <person name="Grigoriev I.V."/>
            <person name="Spatafora J.W."/>
            <person name="Aime M.C."/>
        </authorList>
    </citation>
    <scope>NUCLEOTIDE SEQUENCE [LARGE SCALE GENOMIC DNA]</scope>
    <source>
        <strain evidence="1 2">MCA 3645</strain>
    </source>
</reference>
<organism evidence="1 2">
    <name type="scientific">Testicularia cyperi</name>
    <dbReference type="NCBI Taxonomy" id="1882483"/>
    <lineage>
        <taxon>Eukaryota</taxon>
        <taxon>Fungi</taxon>
        <taxon>Dikarya</taxon>
        <taxon>Basidiomycota</taxon>
        <taxon>Ustilaginomycotina</taxon>
        <taxon>Ustilaginomycetes</taxon>
        <taxon>Ustilaginales</taxon>
        <taxon>Anthracoideaceae</taxon>
        <taxon>Testicularia</taxon>
    </lineage>
</organism>
<dbReference type="Proteomes" id="UP000246740">
    <property type="component" value="Unassembled WGS sequence"/>
</dbReference>